<dbReference type="PROSITE" id="PS51285">
    <property type="entry name" value="AGC_KINASE_CTER"/>
    <property type="match status" value="1"/>
</dbReference>
<keyword evidence="8" id="KW-1185">Reference proteome</keyword>
<evidence type="ECO:0000256" key="3">
    <source>
        <dbReference type="ARBA" id="ARBA00022741"/>
    </source>
</evidence>
<dbReference type="InterPro" id="IPR000961">
    <property type="entry name" value="AGC-kinase_C"/>
</dbReference>
<name>A0A8C5QR82_9ANUR</name>
<evidence type="ECO:0000313" key="8">
    <source>
        <dbReference type="Proteomes" id="UP000694569"/>
    </source>
</evidence>
<dbReference type="GO" id="GO:0005524">
    <property type="term" value="F:ATP binding"/>
    <property type="evidence" value="ECO:0007669"/>
    <property type="project" value="UniProtKB-KW"/>
</dbReference>
<keyword evidence="3" id="KW-0547">Nucleotide-binding</keyword>
<evidence type="ECO:0000259" key="6">
    <source>
        <dbReference type="PROSITE" id="PS51285"/>
    </source>
</evidence>
<sequence length="59" mass="6744">LDRAVTPPFVATICGLEDITNFDRRFTSIAPILIPQEESLTEEAQESFRDFEWVADWVG</sequence>
<dbReference type="GO" id="GO:0004674">
    <property type="term" value="F:protein serine/threonine kinase activity"/>
    <property type="evidence" value="ECO:0007669"/>
    <property type="project" value="UniProtKB-KW"/>
</dbReference>
<protein>
    <recommendedName>
        <fullName evidence="6">AGC-kinase C-terminal domain-containing protein</fullName>
    </recommendedName>
</protein>
<evidence type="ECO:0000256" key="1">
    <source>
        <dbReference type="ARBA" id="ARBA00022527"/>
    </source>
</evidence>
<keyword evidence="5" id="KW-0067">ATP-binding</keyword>
<dbReference type="AlphaFoldDB" id="A0A8C5QR82"/>
<reference evidence="7" key="1">
    <citation type="submission" date="2025-05" db="UniProtKB">
        <authorList>
            <consortium name="Ensembl"/>
        </authorList>
    </citation>
    <scope>IDENTIFICATION</scope>
</reference>
<accession>A0A8C5QR82</accession>
<dbReference type="InterPro" id="IPR017892">
    <property type="entry name" value="Pkinase_C"/>
</dbReference>
<dbReference type="Pfam" id="PF00433">
    <property type="entry name" value="Pkinase_C"/>
    <property type="match status" value="1"/>
</dbReference>
<dbReference type="Gene3D" id="3.30.200.20">
    <property type="entry name" value="Phosphorylase Kinase, domain 1"/>
    <property type="match status" value="1"/>
</dbReference>
<evidence type="ECO:0000256" key="5">
    <source>
        <dbReference type="ARBA" id="ARBA00022840"/>
    </source>
</evidence>
<evidence type="ECO:0000313" key="7">
    <source>
        <dbReference type="Ensembl" id="ENSLLEP00000042062.1"/>
    </source>
</evidence>
<dbReference type="OrthoDB" id="63267at2759"/>
<keyword evidence="1" id="KW-0723">Serine/threonine-protein kinase</keyword>
<proteinExistence type="predicted"/>
<dbReference type="Ensembl" id="ENSLLET00000043745.1">
    <property type="protein sequence ID" value="ENSLLEP00000042062.1"/>
    <property type="gene ID" value="ENSLLEG00000026755.1"/>
</dbReference>
<keyword evidence="2" id="KW-0808">Transferase</keyword>
<dbReference type="Ensembl" id="ENSLLET00000006646.1">
    <property type="protein sequence ID" value="ENSLLEP00000006378.1"/>
    <property type="gene ID" value="ENSLLEG00000004035.1"/>
</dbReference>
<feature type="domain" description="AGC-kinase C-terminal" evidence="6">
    <location>
        <begin position="1"/>
        <end position="59"/>
    </location>
</feature>
<keyword evidence="4" id="KW-0418">Kinase</keyword>
<evidence type="ECO:0000256" key="4">
    <source>
        <dbReference type="ARBA" id="ARBA00022777"/>
    </source>
</evidence>
<dbReference type="GeneTree" id="ENSGT01010000227833"/>
<dbReference type="Ensembl" id="ENSLLET00000043230.1">
    <property type="protein sequence ID" value="ENSLLEP00000041564.1"/>
    <property type="gene ID" value="ENSLLEG00000026448.1"/>
</dbReference>
<organism evidence="7 8">
    <name type="scientific">Leptobrachium leishanense</name>
    <name type="common">Leishan spiny toad</name>
    <dbReference type="NCBI Taxonomy" id="445787"/>
    <lineage>
        <taxon>Eukaryota</taxon>
        <taxon>Metazoa</taxon>
        <taxon>Chordata</taxon>
        <taxon>Craniata</taxon>
        <taxon>Vertebrata</taxon>
        <taxon>Euteleostomi</taxon>
        <taxon>Amphibia</taxon>
        <taxon>Batrachia</taxon>
        <taxon>Anura</taxon>
        <taxon>Pelobatoidea</taxon>
        <taxon>Megophryidae</taxon>
        <taxon>Leptobrachium</taxon>
    </lineage>
</organism>
<dbReference type="Proteomes" id="UP000694569">
    <property type="component" value="Unplaced"/>
</dbReference>
<evidence type="ECO:0000256" key="2">
    <source>
        <dbReference type="ARBA" id="ARBA00022679"/>
    </source>
</evidence>